<dbReference type="Pfam" id="PF04402">
    <property type="entry name" value="SIMPL"/>
    <property type="match status" value="1"/>
</dbReference>
<evidence type="ECO:0000313" key="3">
    <source>
        <dbReference type="Proteomes" id="UP000011083"/>
    </source>
</evidence>
<dbReference type="RefSeq" id="XP_004333412.1">
    <property type="nucleotide sequence ID" value="XM_004333364.1"/>
</dbReference>
<dbReference type="Proteomes" id="UP000011083">
    <property type="component" value="Unassembled WGS sequence"/>
</dbReference>
<evidence type="ECO:0000256" key="1">
    <source>
        <dbReference type="SAM" id="SignalP"/>
    </source>
</evidence>
<dbReference type="PANTHER" id="PTHR34387">
    <property type="entry name" value="SLR1258 PROTEIN"/>
    <property type="match status" value="1"/>
</dbReference>
<name>L8GEU2_ACACF</name>
<accession>L8GEU2</accession>
<sequence>MKAQALLAACLLATFFCFLCSPATAQDINATSNVVKATGTGKVTIEAGVAQVELGVQVDAPNASQAQAQAANSAQAIVSTLQGLNVSKLQTSSVSLMQINFPTPSPSPIPLDSSSAASGGGQSEDDIVFRASNTVSFEVAADQAGAAIDAAVGAGANTIRSVSLVPSEAAVTAAQQQATRLAVANAIAYGRLILGELGCQAVGVGAVTLTPLYAPMSSSVRTAGVTADSATTPVLSGEVDISATVEVNLLQSCPGSAIDAINNANTNATAAT</sequence>
<dbReference type="AlphaFoldDB" id="L8GEU2"/>
<protein>
    <recommendedName>
        <fullName evidence="4">DUF541 domain-containing protein</fullName>
    </recommendedName>
</protein>
<gene>
    <name evidence="2" type="ORF">ACA1_136090</name>
</gene>
<reference evidence="2 3" key="1">
    <citation type="journal article" date="2013" name="Genome Biol.">
        <title>Genome of Acanthamoeba castellanii highlights extensive lateral gene transfer and early evolution of tyrosine kinase signaling.</title>
        <authorList>
            <person name="Clarke M."/>
            <person name="Lohan A.J."/>
            <person name="Liu B."/>
            <person name="Lagkouvardos I."/>
            <person name="Roy S."/>
            <person name="Zafar N."/>
            <person name="Bertelli C."/>
            <person name="Schilde C."/>
            <person name="Kianianmomeni A."/>
            <person name="Burglin T.R."/>
            <person name="Frech C."/>
            <person name="Turcotte B."/>
            <person name="Kopec K.O."/>
            <person name="Synnott J.M."/>
            <person name="Choo C."/>
            <person name="Paponov I."/>
            <person name="Finkler A."/>
            <person name="Soon Heng Tan C."/>
            <person name="Hutchins A.P."/>
            <person name="Weinmeier T."/>
            <person name="Rattei T."/>
            <person name="Chu J.S."/>
            <person name="Gimenez G."/>
            <person name="Irimia M."/>
            <person name="Rigden D.J."/>
            <person name="Fitzpatrick D.A."/>
            <person name="Lorenzo-Morales J."/>
            <person name="Bateman A."/>
            <person name="Chiu C.H."/>
            <person name="Tang P."/>
            <person name="Hegemann P."/>
            <person name="Fromm H."/>
            <person name="Raoult D."/>
            <person name="Greub G."/>
            <person name="Miranda-Saavedra D."/>
            <person name="Chen N."/>
            <person name="Nash P."/>
            <person name="Ginger M.L."/>
            <person name="Horn M."/>
            <person name="Schaap P."/>
            <person name="Caler L."/>
            <person name="Loftus B."/>
        </authorList>
    </citation>
    <scope>NUCLEOTIDE SEQUENCE [LARGE SCALE GENOMIC DNA]</scope>
    <source>
        <strain evidence="2 3">Neff</strain>
    </source>
</reference>
<keyword evidence="3" id="KW-1185">Reference proteome</keyword>
<dbReference type="OMA" id="NIEGSAP"/>
<feature type="signal peptide" evidence="1">
    <location>
        <begin position="1"/>
        <end position="25"/>
    </location>
</feature>
<evidence type="ECO:0008006" key="4">
    <source>
        <dbReference type="Google" id="ProtNLM"/>
    </source>
</evidence>
<dbReference type="GeneID" id="14911821"/>
<dbReference type="Gene3D" id="3.30.110.170">
    <property type="entry name" value="Protein of unknown function (DUF541), domain 1"/>
    <property type="match status" value="1"/>
</dbReference>
<dbReference type="KEGG" id="acan:ACA1_136090"/>
<dbReference type="InterPro" id="IPR052022">
    <property type="entry name" value="26kDa_periplasmic_antigen"/>
</dbReference>
<proteinExistence type="predicted"/>
<feature type="chain" id="PRO_5003989462" description="DUF541 domain-containing protein" evidence="1">
    <location>
        <begin position="26"/>
        <end position="272"/>
    </location>
</feature>
<dbReference type="VEuPathDB" id="AmoebaDB:ACA1_136090"/>
<dbReference type="PANTHER" id="PTHR34387:SF1">
    <property type="entry name" value="PERIPLASMIC IMMUNOGENIC PROTEIN"/>
    <property type="match status" value="1"/>
</dbReference>
<dbReference type="Gene3D" id="3.30.70.2970">
    <property type="entry name" value="Protein of unknown function (DUF541), domain 2"/>
    <property type="match status" value="1"/>
</dbReference>
<evidence type="ECO:0000313" key="2">
    <source>
        <dbReference type="EMBL" id="ELR11399.1"/>
    </source>
</evidence>
<dbReference type="InterPro" id="IPR007497">
    <property type="entry name" value="SIMPL/DUF541"/>
</dbReference>
<keyword evidence="1" id="KW-0732">Signal</keyword>
<dbReference type="EMBL" id="KB008153">
    <property type="protein sequence ID" value="ELR11399.1"/>
    <property type="molecule type" value="Genomic_DNA"/>
</dbReference>
<dbReference type="GO" id="GO:0006974">
    <property type="term" value="P:DNA damage response"/>
    <property type="evidence" value="ECO:0007669"/>
    <property type="project" value="TreeGrafter"/>
</dbReference>
<organism evidence="2 3">
    <name type="scientific">Acanthamoeba castellanii (strain ATCC 30010 / Neff)</name>
    <dbReference type="NCBI Taxonomy" id="1257118"/>
    <lineage>
        <taxon>Eukaryota</taxon>
        <taxon>Amoebozoa</taxon>
        <taxon>Discosea</taxon>
        <taxon>Longamoebia</taxon>
        <taxon>Centramoebida</taxon>
        <taxon>Acanthamoebidae</taxon>
        <taxon>Acanthamoeba</taxon>
    </lineage>
</organism>